<dbReference type="PROSITE" id="PS50977">
    <property type="entry name" value="HTH_TETR_2"/>
    <property type="match status" value="1"/>
</dbReference>
<evidence type="ECO:0000259" key="5">
    <source>
        <dbReference type="PROSITE" id="PS50977"/>
    </source>
</evidence>
<evidence type="ECO:0000256" key="2">
    <source>
        <dbReference type="ARBA" id="ARBA00023125"/>
    </source>
</evidence>
<reference evidence="6 7" key="1">
    <citation type="submission" date="2024-04" db="EMBL/GenBank/DDBJ databases">
        <title>Arthrobacter sp. from Plains bison fecal sample.</title>
        <authorList>
            <person name="Ruzzini A."/>
        </authorList>
    </citation>
    <scope>NUCLEOTIDE SEQUENCE [LARGE SCALE GENOMIC DNA]</scope>
    <source>
        <strain evidence="6 7">EINP1</strain>
    </source>
</reference>
<feature type="domain" description="HTH tetR-type" evidence="5">
    <location>
        <begin position="15"/>
        <end position="75"/>
    </location>
</feature>
<evidence type="ECO:0000256" key="4">
    <source>
        <dbReference type="PROSITE-ProRule" id="PRU00335"/>
    </source>
</evidence>
<dbReference type="SUPFAM" id="SSF46689">
    <property type="entry name" value="Homeodomain-like"/>
    <property type="match status" value="1"/>
</dbReference>
<dbReference type="InterPro" id="IPR001647">
    <property type="entry name" value="HTH_TetR"/>
</dbReference>
<accession>A0ABZ2ZUM8</accession>
<evidence type="ECO:0000256" key="1">
    <source>
        <dbReference type="ARBA" id="ARBA00023015"/>
    </source>
</evidence>
<dbReference type="InterPro" id="IPR050109">
    <property type="entry name" value="HTH-type_TetR-like_transc_reg"/>
</dbReference>
<protein>
    <submittedName>
        <fullName evidence="6">TetR/AcrR family transcriptional regulator</fullName>
    </submittedName>
</protein>
<dbReference type="Pfam" id="PF00440">
    <property type="entry name" value="TetR_N"/>
    <property type="match status" value="1"/>
</dbReference>
<dbReference type="EMBL" id="CP151657">
    <property type="protein sequence ID" value="WZP15689.1"/>
    <property type="molecule type" value="Genomic_DNA"/>
</dbReference>
<keyword evidence="1" id="KW-0805">Transcription regulation</keyword>
<keyword evidence="7" id="KW-1185">Reference proteome</keyword>
<proteinExistence type="predicted"/>
<gene>
    <name evidence="6" type="ORF">AAE021_16295</name>
</gene>
<dbReference type="Proteomes" id="UP001448858">
    <property type="component" value="Chromosome"/>
</dbReference>
<dbReference type="InterPro" id="IPR009057">
    <property type="entry name" value="Homeodomain-like_sf"/>
</dbReference>
<dbReference type="PANTHER" id="PTHR30055">
    <property type="entry name" value="HTH-TYPE TRANSCRIPTIONAL REGULATOR RUTR"/>
    <property type="match status" value="1"/>
</dbReference>
<dbReference type="PANTHER" id="PTHR30055:SF234">
    <property type="entry name" value="HTH-TYPE TRANSCRIPTIONAL REGULATOR BETI"/>
    <property type="match status" value="1"/>
</dbReference>
<dbReference type="Gene3D" id="1.10.357.10">
    <property type="entry name" value="Tetracycline Repressor, domain 2"/>
    <property type="match status" value="1"/>
</dbReference>
<keyword evidence="2 4" id="KW-0238">DNA-binding</keyword>
<organism evidence="6 7">
    <name type="scientific">Arthrobacter citreus</name>
    <dbReference type="NCBI Taxonomy" id="1670"/>
    <lineage>
        <taxon>Bacteria</taxon>
        <taxon>Bacillati</taxon>
        <taxon>Actinomycetota</taxon>
        <taxon>Actinomycetes</taxon>
        <taxon>Micrococcales</taxon>
        <taxon>Micrococcaceae</taxon>
        <taxon>Arthrobacter</taxon>
    </lineage>
</organism>
<dbReference type="RefSeq" id="WP_342023342.1">
    <property type="nucleotide sequence ID" value="NZ_CP151657.1"/>
</dbReference>
<feature type="DNA-binding region" description="H-T-H motif" evidence="4">
    <location>
        <begin position="38"/>
        <end position="57"/>
    </location>
</feature>
<evidence type="ECO:0000313" key="7">
    <source>
        <dbReference type="Proteomes" id="UP001448858"/>
    </source>
</evidence>
<name>A0ABZ2ZUM8_9MICC</name>
<dbReference type="PRINTS" id="PR00455">
    <property type="entry name" value="HTHTETR"/>
</dbReference>
<sequence>MLQEPAIDRRAALKNRHRQAIVDAAAALMDERSGTDFTVEEIAERADVSRRTVFNHFASLDDVVVEVCSGALGTVIESLANVDLGDGTNVSTMEEMADVLRAADLVGPLAYLTRVLGLPHGQPSPRQALMTLRVFTEVSSLLSAAILLRRPGADRLALDLLVGSLAGGVGVLYHHWATETGAIDTPGSRQVWSRHLERLIQSVRDGHCNEPPAQATA</sequence>
<keyword evidence="3" id="KW-0804">Transcription</keyword>
<evidence type="ECO:0000313" key="6">
    <source>
        <dbReference type="EMBL" id="WZP15689.1"/>
    </source>
</evidence>
<evidence type="ECO:0000256" key="3">
    <source>
        <dbReference type="ARBA" id="ARBA00023163"/>
    </source>
</evidence>